<sequence>MSYLDANELIFNNDIEKGIHTGGFSVNSIMMKEGISPIMTINNNQKGGTQLVSDLFNDMAVPNWALSYHNKMFGGEYKNIISDSDDEDDNKIVNDDLHDKLVDLVKQHDLQQQNKQIKKKNTRKMQSKKGGTKKRKLI</sequence>
<feature type="compositionally biased region" description="Basic residues" evidence="1">
    <location>
        <begin position="116"/>
        <end position="138"/>
    </location>
</feature>
<proteinExistence type="predicted"/>
<accession>A0A6C0IEB7</accession>
<dbReference type="AlphaFoldDB" id="A0A6C0IEB7"/>
<protein>
    <submittedName>
        <fullName evidence="2">Uncharacterized protein</fullName>
    </submittedName>
</protein>
<name>A0A6C0IEB7_9ZZZZ</name>
<evidence type="ECO:0000256" key="1">
    <source>
        <dbReference type="SAM" id="MobiDB-lite"/>
    </source>
</evidence>
<organism evidence="2">
    <name type="scientific">viral metagenome</name>
    <dbReference type="NCBI Taxonomy" id="1070528"/>
    <lineage>
        <taxon>unclassified sequences</taxon>
        <taxon>metagenomes</taxon>
        <taxon>organismal metagenomes</taxon>
    </lineage>
</organism>
<dbReference type="EMBL" id="MN740161">
    <property type="protein sequence ID" value="QHT90950.1"/>
    <property type="molecule type" value="Genomic_DNA"/>
</dbReference>
<feature type="region of interest" description="Disordered" evidence="1">
    <location>
        <begin position="108"/>
        <end position="138"/>
    </location>
</feature>
<evidence type="ECO:0000313" key="2">
    <source>
        <dbReference type="EMBL" id="QHT90950.1"/>
    </source>
</evidence>
<reference evidence="2" key="1">
    <citation type="journal article" date="2020" name="Nature">
        <title>Giant virus diversity and host interactions through global metagenomics.</title>
        <authorList>
            <person name="Schulz F."/>
            <person name="Roux S."/>
            <person name="Paez-Espino D."/>
            <person name="Jungbluth S."/>
            <person name="Walsh D.A."/>
            <person name="Denef V.J."/>
            <person name="McMahon K.D."/>
            <person name="Konstantinidis K.T."/>
            <person name="Eloe-Fadrosh E.A."/>
            <person name="Kyrpides N.C."/>
            <person name="Woyke T."/>
        </authorList>
    </citation>
    <scope>NUCLEOTIDE SEQUENCE</scope>
    <source>
        <strain evidence="2">GVMAG-M-3300023184-72</strain>
    </source>
</reference>